<accession>A0ABP0WDH5</accession>
<dbReference type="PANTHER" id="PTHR16301">
    <property type="entry name" value="IMPACT-RELATED"/>
    <property type="match status" value="1"/>
</dbReference>
<dbReference type="InterPro" id="IPR020569">
    <property type="entry name" value="UPF0029_Impact_CS"/>
</dbReference>
<reference evidence="3" key="1">
    <citation type="submission" date="2024-02" db="EMBL/GenBank/DDBJ databases">
        <authorList>
            <consortium name="ELIXIR-Norway"/>
            <consortium name="Elixir Norway"/>
        </authorList>
    </citation>
    <scope>NUCLEOTIDE SEQUENCE</scope>
</reference>
<protein>
    <recommendedName>
        <fullName evidence="2">Impact N-terminal domain-containing protein</fullName>
    </recommendedName>
</protein>
<organism evidence="3 4">
    <name type="scientific">Sphagnum jensenii</name>
    <dbReference type="NCBI Taxonomy" id="128206"/>
    <lineage>
        <taxon>Eukaryota</taxon>
        <taxon>Viridiplantae</taxon>
        <taxon>Streptophyta</taxon>
        <taxon>Embryophyta</taxon>
        <taxon>Bryophyta</taxon>
        <taxon>Sphagnophytina</taxon>
        <taxon>Sphagnopsida</taxon>
        <taxon>Sphagnales</taxon>
        <taxon>Sphagnaceae</taxon>
        <taxon>Sphagnum</taxon>
    </lineage>
</organism>
<evidence type="ECO:0000259" key="2">
    <source>
        <dbReference type="Pfam" id="PF01205"/>
    </source>
</evidence>
<dbReference type="InterPro" id="IPR020568">
    <property type="entry name" value="Ribosomal_Su5_D2-typ_SF"/>
</dbReference>
<comment type="similarity">
    <text evidence="1">Belongs to the IMPACT family.</text>
</comment>
<sequence>MQGGPAAEVVMTYRIPARKALSFCKSMRSFGSTAGSSYITLAEPVLQHTVEIKRSKFIASAAPVDDEGAALAFLSQVQKSNASHNCWAFKIGDHARCSDDGEPGGTAGRPMLSALTSSGLDHIMVVVTRYFGGIKLGTGGLVRAYGKVTTECLKDARTITIKPKVSVQLRVPFDVLGVLYPLLQVYNVEKVQERFDGNGDAGVCMDLLVELDKLENLERDVGVNSKGRASFIHLVDMKMIASTSNNHKLSLCRTSQVCRSCNQGWNI</sequence>
<dbReference type="SUPFAM" id="SSF54211">
    <property type="entry name" value="Ribosomal protein S5 domain 2-like"/>
    <property type="match status" value="1"/>
</dbReference>
<evidence type="ECO:0000313" key="4">
    <source>
        <dbReference type="Proteomes" id="UP001497444"/>
    </source>
</evidence>
<dbReference type="InterPro" id="IPR023582">
    <property type="entry name" value="Impact"/>
</dbReference>
<feature type="domain" description="Impact N-terminal" evidence="2">
    <location>
        <begin position="53"/>
        <end position="153"/>
    </location>
</feature>
<proteinExistence type="inferred from homology"/>
<dbReference type="InterPro" id="IPR001498">
    <property type="entry name" value="Impact_N"/>
</dbReference>
<dbReference type="PROSITE" id="PS00910">
    <property type="entry name" value="UPF0029"/>
    <property type="match status" value="1"/>
</dbReference>
<keyword evidence="4" id="KW-1185">Reference proteome</keyword>
<gene>
    <name evidence="3" type="ORF">CSSPJE1EN1_LOCUS10384</name>
</gene>
<dbReference type="Proteomes" id="UP001497444">
    <property type="component" value="Chromosome 17"/>
</dbReference>
<dbReference type="InterPro" id="IPR036956">
    <property type="entry name" value="Impact_N_sf"/>
</dbReference>
<evidence type="ECO:0000256" key="1">
    <source>
        <dbReference type="ARBA" id="ARBA00007665"/>
    </source>
</evidence>
<dbReference type="Pfam" id="PF01205">
    <property type="entry name" value="Impact_N"/>
    <property type="match status" value="1"/>
</dbReference>
<dbReference type="PANTHER" id="PTHR16301:SF20">
    <property type="entry name" value="IMPACT FAMILY MEMBER YIGZ"/>
    <property type="match status" value="1"/>
</dbReference>
<dbReference type="Gene3D" id="3.30.230.30">
    <property type="entry name" value="Impact, N-terminal domain"/>
    <property type="match status" value="1"/>
</dbReference>
<evidence type="ECO:0000313" key="3">
    <source>
        <dbReference type="EMBL" id="CAK9264906.1"/>
    </source>
</evidence>
<dbReference type="EMBL" id="OZ020112">
    <property type="protein sequence ID" value="CAK9264906.1"/>
    <property type="molecule type" value="Genomic_DNA"/>
</dbReference>
<name>A0ABP0WDH5_9BRYO</name>